<dbReference type="SUPFAM" id="SSF52374">
    <property type="entry name" value="Nucleotidylyl transferase"/>
    <property type="match status" value="1"/>
</dbReference>
<evidence type="ECO:0000256" key="4">
    <source>
        <dbReference type="ARBA" id="ARBA00023146"/>
    </source>
</evidence>
<dbReference type="InterPro" id="IPR000924">
    <property type="entry name" value="Glu/Gln-tRNA-synth"/>
</dbReference>
<dbReference type="Proteomes" id="UP000198916">
    <property type="component" value="Unassembled WGS sequence"/>
</dbReference>
<keyword evidence="8" id="KW-1185">Reference proteome</keyword>
<feature type="domain" description="Glutamyl/glutaminyl-tRNA synthetase class Ib catalytic" evidence="6">
    <location>
        <begin position="5"/>
        <end position="122"/>
    </location>
</feature>
<dbReference type="InterPro" id="IPR020058">
    <property type="entry name" value="Glu/Gln-tRNA-synth_Ib_cat-dom"/>
</dbReference>
<protein>
    <submittedName>
        <fullName evidence="7">Glutamyl-tRNA synthetase</fullName>
    </submittedName>
</protein>
<feature type="domain" description="Glutamyl/glutaminyl-tRNA synthetase class Ib catalytic" evidence="6">
    <location>
        <begin position="155"/>
        <end position="254"/>
    </location>
</feature>
<reference evidence="8" key="1">
    <citation type="submission" date="2016-10" db="EMBL/GenBank/DDBJ databases">
        <authorList>
            <person name="Varghese N."/>
            <person name="Submissions S."/>
        </authorList>
    </citation>
    <scope>NUCLEOTIDE SEQUENCE [LARGE SCALE GENOMIC DNA]</scope>
    <source>
        <strain evidence="8">Jip14</strain>
    </source>
</reference>
<dbReference type="EMBL" id="FNZR01000001">
    <property type="protein sequence ID" value="SEK22234.1"/>
    <property type="molecule type" value="Genomic_DNA"/>
</dbReference>
<dbReference type="OrthoDB" id="9807503at2"/>
<dbReference type="Pfam" id="PF00749">
    <property type="entry name" value="tRNA-synt_1c"/>
    <property type="match status" value="2"/>
</dbReference>
<dbReference type="GO" id="GO:0005524">
    <property type="term" value="F:ATP binding"/>
    <property type="evidence" value="ECO:0007669"/>
    <property type="project" value="UniProtKB-KW"/>
</dbReference>
<keyword evidence="4 5" id="KW-0030">Aminoacyl-tRNA synthetase</keyword>
<evidence type="ECO:0000313" key="7">
    <source>
        <dbReference type="EMBL" id="SEK22234.1"/>
    </source>
</evidence>
<name>A0A1H7F956_9SPHI</name>
<dbReference type="GO" id="GO:0006424">
    <property type="term" value="P:glutamyl-tRNA aminoacylation"/>
    <property type="evidence" value="ECO:0007669"/>
    <property type="project" value="TreeGrafter"/>
</dbReference>
<evidence type="ECO:0000256" key="5">
    <source>
        <dbReference type="RuleBase" id="RU363037"/>
    </source>
</evidence>
<dbReference type="RefSeq" id="WP_090602156.1">
    <property type="nucleotide sequence ID" value="NZ_FNZR01000001.1"/>
</dbReference>
<dbReference type="GO" id="GO:0004818">
    <property type="term" value="F:glutamate-tRNA ligase activity"/>
    <property type="evidence" value="ECO:0007669"/>
    <property type="project" value="TreeGrafter"/>
</dbReference>
<dbReference type="InterPro" id="IPR001412">
    <property type="entry name" value="aa-tRNA-synth_I_CS"/>
</dbReference>
<keyword evidence="2 5" id="KW-0547">Nucleotide-binding</keyword>
<comment type="similarity">
    <text evidence="5">Belongs to the class-I aminoacyl-tRNA synthetase family.</text>
</comment>
<proteinExistence type="inferred from homology"/>
<organism evidence="7 8">
    <name type="scientific">Parapedobacter koreensis</name>
    <dbReference type="NCBI Taxonomy" id="332977"/>
    <lineage>
        <taxon>Bacteria</taxon>
        <taxon>Pseudomonadati</taxon>
        <taxon>Bacteroidota</taxon>
        <taxon>Sphingobacteriia</taxon>
        <taxon>Sphingobacteriales</taxon>
        <taxon>Sphingobacteriaceae</taxon>
        <taxon>Parapedobacter</taxon>
    </lineage>
</organism>
<evidence type="ECO:0000256" key="2">
    <source>
        <dbReference type="ARBA" id="ARBA00022741"/>
    </source>
</evidence>
<dbReference type="InterPro" id="IPR014729">
    <property type="entry name" value="Rossmann-like_a/b/a_fold"/>
</dbReference>
<dbReference type="PRINTS" id="PR00987">
    <property type="entry name" value="TRNASYNTHGLU"/>
</dbReference>
<gene>
    <name evidence="7" type="ORF">SAMN05421740_101261</name>
</gene>
<keyword evidence="5" id="KW-0648">Protein biosynthesis</keyword>
<evidence type="ECO:0000256" key="3">
    <source>
        <dbReference type="ARBA" id="ARBA00022840"/>
    </source>
</evidence>
<dbReference type="STRING" id="332977.SAMN05421740_101261"/>
<dbReference type="GO" id="GO:0005829">
    <property type="term" value="C:cytosol"/>
    <property type="evidence" value="ECO:0007669"/>
    <property type="project" value="TreeGrafter"/>
</dbReference>
<dbReference type="PROSITE" id="PS00178">
    <property type="entry name" value="AA_TRNA_LIGASE_I"/>
    <property type="match status" value="1"/>
</dbReference>
<keyword evidence="1 5" id="KW-0436">Ligase</keyword>
<evidence type="ECO:0000313" key="8">
    <source>
        <dbReference type="Proteomes" id="UP000198916"/>
    </source>
</evidence>
<dbReference type="PANTHER" id="PTHR43311:SF2">
    <property type="entry name" value="GLUTAMATE--TRNA LIGASE, MITOCHONDRIAL-RELATED"/>
    <property type="match status" value="1"/>
</dbReference>
<evidence type="ECO:0000259" key="6">
    <source>
        <dbReference type="Pfam" id="PF00749"/>
    </source>
</evidence>
<keyword evidence="3 5" id="KW-0067">ATP-binding</keyword>
<dbReference type="PANTHER" id="PTHR43311">
    <property type="entry name" value="GLUTAMATE--TRNA LIGASE"/>
    <property type="match status" value="1"/>
</dbReference>
<dbReference type="AlphaFoldDB" id="A0A1H7F956"/>
<evidence type="ECO:0000256" key="1">
    <source>
        <dbReference type="ARBA" id="ARBA00022598"/>
    </source>
</evidence>
<accession>A0A1H7F956</accession>
<dbReference type="InterPro" id="IPR049940">
    <property type="entry name" value="GluQ/Sye"/>
</dbReference>
<dbReference type="Gene3D" id="3.40.50.620">
    <property type="entry name" value="HUPs"/>
    <property type="match status" value="1"/>
</dbReference>
<sequence>MQQFVRTRIAPTPSGYLHLGNVFSFAMTAMLARRHGARILLRIDDLDKERVKREYVEDIFDTLDFLELPWDEGPKNYHDYQTVYSQVHRMALYQDALSALREKGAVFACECSRSALLQEHPQGIYKGKCKDKGLSLEALGYNWRMLTPVGTLPPTMDYFVVRKKDGIPAYQLASLVDDVYYGVDLVVRGADLWESTLAQRYLAELLGYGSFLAATCYHHALLKADANEKLSKSAGATSIQYLRTQGKHRRDIYALMGKMLGLAYPITHWKDLKEEACR</sequence>